<dbReference type="SMART" id="SM00275">
    <property type="entry name" value="G_alpha"/>
    <property type="match status" value="1"/>
</dbReference>
<evidence type="ECO:0000313" key="7">
    <source>
        <dbReference type="EMBL" id="ETO27420.1"/>
    </source>
</evidence>
<sequence>MRERGSNKSFQINDDECRRLVDSIAKDNSIFFHNVIIRKETATKFERIWNCKGIQNTFEHFRKQHVMDNTPYFLNQISQLYINGDDQCNKIKREDMRYVPSWDDYLRVRDQTTGVVTYTITSKVQNRNWMFRLIDVGGQKSERKKWVNVFHDVGVVVYVMSLNAYDQMSNDDPRVKCFDEAFDVFRQVASNPVFQSTDFFLFLNKIDLFEEKIKDVPFTLFDSSFDDSLKNDPTGVIQYVKARYKAIWNDCPEEWQEKRALFFHLTCSVNTSMMQSTIASTNVVLIKRKMQKASIL</sequence>
<evidence type="ECO:0000256" key="4">
    <source>
        <dbReference type="ARBA" id="ARBA00023224"/>
    </source>
</evidence>
<dbReference type="InterPro" id="IPR001019">
    <property type="entry name" value="Gprotein_alpha_su"/>
</dbReference>
<gene>
    <name evidence="7" type="ORF">RFI_09711</name>
</gene>
<dbReference type="AlphaFoldDB" id="X6NMF3"/>
<keyword evidence="1 6" id="KW-0479">Metal-binding</keyword>
<dbReference type="GO" id="GO:0003924">
    <property type="term" value="F:GTPase activity"/>
    <property type="evidence" value="ECO:0007669"/>
    <property type="project" value="InterPro"/>
</dbReference>
<dbReference type="PANTHER" id="PTHR10218:SF302">
    <property type="entry name" value="GUANINE NUCLEOTIDE-BINDING PROTEIN ALPHA-5 SUBUNIT"/>
    <property type="match status" value="1"/>
</dbReference>
<organism evidence="7 8">
    <name type="scientific">Reticulomyxa filosa</name>
    <dbReference type="NCBI Taxonomy" id="46433"/>
    <lineage>
        <taxon>Eukaryota</taxon>
        <taxon>Sar</taxon>
        <taxon>Rhizaria</taxon>
        <taxon>Retaria</taxon>
        <taxon>Foraminifera</taxon>
        <taxon>Monothalamids</taxon>
        <taxon>Reticulomyxidae</taxon>
        <taxon>Reticulomyxa</taxon>
    </lineage>
</organism>
<keyword evidence="3 5" id="KW-0342">GTP-binding</keyword>
<feature type="binding site" evidence="5">
    <location>
        <begin position="106"/>
        <end position="112"/>
    </location>
    <ligand>
        <name>GTP</name>
        <dbReference type="ChEBI" id="CHEBI:37565"/>
    </ligand>
</feature>
<dbReference type="SUPFAM" id="SSF47895">
    <property type="entry name" value="Transducin (alpha subunit), insertion domain"/>
    <property type="match status" value="1"/>
</dbReference>
<protein>
    <submittedName>
        <fullName evidence="7">Uncharacterized protein</fullName>
    </submittedName>
</protein>
<dbReference type="OrthoDB" id="5817230at2759"/>
<evidence type="ECO:0000256" key="6">
    <source>
        <dbReference type="PIRSR" id="PIRSR601019-2"/>
    </source>
</evidence>
<evidence type="ECO:0000256" key="3">
    <source>
        <dbReference type="ARBA" id="ARBA00023134"/>
    </source>
</evidence>
<feature type="binding site" evidence="6">
    <location>
        <position position="112"/>
    </location>
    <ligand>
        <name>Mg(2+)</name>
        <dbReference type="ChEBI" id="CHEBI:18420"/>
    </ligand>
</feature>
<dbReference type="SUPFAM" id="SSF52540">
    <property type="entry name" value="P-loop containing nucleoside triphosphate hydrolases"/>
    <property type="match status" value="1"/>
</dbReference>
<evidence type="ECO:0000256" key="5">
    <source>
        <dbReference type="PIRSR" id="PIRSR601019-1"/>
    </source>
</evidence>
<dbReference type="Gene3D" id="3.40.50.300">
    <property type="entry name" value="P-loop containing nucleotide triphosphate hydrolases"/>
    <property type="match status" value="1"/>
</dbReference>
<keyword evidence="2 5" id="KW-0547">Nucleotide-binding</keyword>
<dbReference type="FunFam" id="3.40.50.300:FF:000720">
    <property type="entry name" value="Guanine nucleotide-binding protein G(k) subunit alpha"/>
    <property type="match status" value="1"/>
</dbReference>
<feature type="binding site" evidence="5">
    <location>
        <begin position="135"/>
        <end position="139"/>
    </location>
    <ligand>
        <name>GTP</name>
        <dbReference type="ChEBI" id="CHEBI:37565"/>
    </ligand>
</feature>
<dbReference type="InterPro" id="IPR027417">
    <property type="entry name" value="P-loop_NTPase"/>
</dbReference>
<evidence type="ECO:0000256" key="2">
    <source>
        <dbReference type="ARBA" id="ARBA00022741"/>
    </source>
</evidence>
<dbReference type="PROSITE" id="PS51882">
    <property type="entry name" value="G_ALPHA"/>
    <property type="match status" value="1"/>
</dbReference>
<feature type="binding site" evidence="5">
    <location>
        <begin position="204"/>
        <end position="207"/>
    </location>
    <ligand>
        <name>GTP</name>
        <dbReference type="ChEBI" id="CHEBI:37565"/>
    </ligand>
</feature>
<keyword evidence="4" id="KW-0807">Transducer</keyword>
<dbReference type="PRINTS" id="PR00318">
    <property type="entry name" value="GPROTEINA"/>
</dbReference>
<proteinExistence type="predicted"/>
<dbReference type="Proteomes" id="UP000023152">
    <property type="component" value="Unassembled WGS sequence"/>
</dbReference>
<dbReference type="GO" id="GO:0007188">
    <property type="term" value="P:adenylate cyclase-modulating G protein-coupled receptor signaling pathway"/>
    <property type="evidence" value="ECO:0007669"/>
    <property type="project" value="TreeGrafter"/>
</dbReference>
<dbReference type="GO" id="GO:0031683">
    <property type="term" value="F:G-protein beta/gamma-subunit complex binding"/>
    <property type="evidence" value="ECO:0007669"/>
    <property type="project" value="InterPro"/>
</dbReference>
<dbReference type="GO" id="GO:0005834">
    <property type="term" value="C:heterotrimeric G-protein complex"/>
    <property type="evidence" value="ECO:0007669"/>
    <property type="project" value="TreeGrafter"/>
</dbReference>
<evidence type="ECO:0000256" key="1">
    <source>
        <dbReference type="ARBA" id="ARBA00022723"/>
    </source>
</evidence>
<dbReference type="InterPro" id="IPR011025">
    <property type="entry name" value="GproteinA_insert"/>
</dbReference>
<reference evidence="7 8" key="1">
    <citation type="journal article" date="2013" name="Curr. Biol.">
        <title>The Genome of the Foraminiferan Reticulomyxa filosa.</title>
        <authorList>
            <person name="Glockner G."/>
            <person name="Hulsmann N."/>
            <person name="Schleicher M."/>
            <person name="Noegel A.A."/>
            <person name="Eichinger L."/>
            <person name="Gallinger C."/>
            <person name="Pawlowski J."/>
            <person name="Sierra R."/>
            <person name="Euteneuer U."/>
            <person name="Pillet L."/>
            <person name="Moustafa A."/>
            <person name="Platzer M."/>
            <person name="Groth M."/>
            <person name="Szafranski K."/>
            <person name="Schliwa M."/>
        </authorList>
    </citation>
    <scope>NUCLEOTIDE SEQUENCE [LARGE SCALE GENOMIC DNA]</scope>
</reference>
<keyword evidence="6" id="KW-0460">Magnesium</keyword>
<dbReference type="GO" id="GO:0005525">
    <property type="term" value="F:GTP binding"/>
    <property type="evidence" value="ECO:0007669"/>
    <property type="project" value="UniProtKB-KW"/>
</dbReference>
<evidence type="ECO:0000313" key="8">
    <source>
        <dbReference type="Proteomes" id="UP000023152"/>
    </source>
</evidence>
<dbReference type="GO" id="GO:0005737">
    <property type="term" value="C:cytoplasm"/>
    <property type="evidence" value="ECO:0007669"/>
    <property type="project" value="TreeGrafter"/>
</dbReference>
<dbReference type="GO" id="GO:0001664">
    <property type="term" value="F:G protein-coupled receptor binding"/>
    <property type="evidence" value="ECO:0007669"/>
    <property type="project" value="TreeGrafter"/>
</dbReference>
<dbReference type="EMBL" id="ASPP01007265">
    <property type="protein sequence ID" value="ETO27420.1"/>
    <property type="molecule type" value="Genomic_DNA"/>
</dbReference>
<dbReference type="Pfam" id="PF00503">
    <property type="entry name" value="G-alpha"/>
    <property type="match status" value="1"/>
</dbReference>
<accession>X6NMF3</accession>
<comment type="caution">
    <text evidence="7">The sequence shown here is derived from an EMBL/GenBank/DDBJ whole genome shotgun (WGS) entry which is preliminary data.</text>
</comment>
<keyword evidence="8" id="KW-1185">Reference proteome</keyword>
<dbReference type="GO" id="GO:0046872">
    <property type="term" value="F:metal ion binding"/>
    <property type="evidence" value="ECO:0007669"/>
    <property type="project" value="UniProtKB-KW"/>
</dbReference>
<dbReference type="Gene3D" id="1.10.400.10">
    <property type="entry name" value="GI Alpha 1, domain 2-like"/>
    <property type="match status" value="1"/>
</dbReference>
<dbReference type="PANTHER" id="PTHR10218">
    <property type="entry name" value="GTP-BINDING PROTEIN ALPHA SUBUNIT"/>
    <property type="match status" value="1"/>
</dbReference>
<name>X6NMF3_RETFI</name>